<dbReference type="PROSITE" id="PS50104">
    <property type="entry name" value="TIR"/>
    <property type="match status" value="1"/>
</dbReference>
<reference evidence="3" key="1">
    <citation type="submission" date="2023-07" db="EMBL/GenBank/DDBJ databases">
        <title>draft genome sequence of fig (Ficus carica).</title>
        <authorList>
            <person name="Takahashi T."/>
            <person name="Nishimura K."/>
        </authorList>
    </citation>
    <scope>NUCLEOTIDE SEQUENCE</scope>
</reference>
<dbReference type="InterPro" id="IPR000157">
    <property type="entry name" value="TIR_dom"/>
</dbReference>
<dbReference type="SMART" id="SM00255">
    <property type="entry name" value="TIR"/>
    <property type="match status" value="1"/>
</dbReference>
<dbReference type="AlphaFoldDB" id="A0AA88E664"/>
<evidence type="ECO:0000256" key="1">
    <source>
        <dbReference type="ARBA" id="ARBA00023027"/>
    </source>
</evidence>
<sequence>MASASDSNRKKYDVFISFRGKDTRNIFTSHLYIALCQKKIKTYIDEESLKKGDEISYALLNAIEESKLSEIVFSRNYALSSCCLDELHHILKCRGKLKQLVVPVFYHVDPAYVQKQNGAMALLLIDMNNILRTRWIRCINGGIL</sequence>
<dbReference type="Pfam" id="PF01582">
    <property type="entry name" value="TIR"/>
    <property type="match status" value="1"/>
</dbReference>
<dbReference type="GO" id="GO:0007165">
    <property type="term" value="P:signal transduction"/>
    <property type="evidence" value="ECO:0007669"/>
    <property type="project" value="InterPro"/>
</dbReference>
<proteinExistence type="predicted"/>
<protein>
    <recommendedName>
        <fullName evidence="2">TIR domain-containing protein</fullName>
    </recommendedName>
</protein>
<dbReference type="SUPFAM" id="SSF52200">
    <property type="entry name" value="Toll/Interleukin receptor TIR domain"/>
    <property type="match status" value="1"/>
</dbReference>
<accession>A0AA88E664</accession>
<evidence type="ECO:0000259" key="2">
    <source>
        <dbReference type="PROSITE" id="PS50104"/>
    </source>
</evidence>
<gene>
    <name evidence="3" type="ORF">TIFTF001_037870</name>
</gene>
<evidence type="ECO:0000313" key="3">
    <source>
        <dbReference type="EMBL" id="GMN68817.1"/>
    </source>
</evidence>
<keyword evidence="4" id="KW-1185">Reference proteome</keyword>
<dbReference type="InterPro" id="IPR035897">
    <property type="entry name" value="Toll_tir_struct_dom_sf"/>
</dbReference>
<dbReference type="PANTHER" id="PTHR32009:SF159">
    <property type="entry name" value="TIR DOMAIN-CONTAINING PROTEIN"/>
    <property type="match status" value="1"/>
</dbReference>
<name>A0AA88E664_FICCA</name>
<dbReference type="Proteomes" id="UP001187192">
    <property type="component" value="Unassembled WGS sequence"/>
</dbReference>
<evidence type="ECO:0000313" key="4">
    <source>
        <dbReference type="Proteomes" id="UP001187192"/>
    </source>
</evidence>
<dbReference type="Gene3D" id="3.40.50.10140">
    <property type="entry name" value="Toll/interleukin-1 receptor homology (TIR) domain"/>
    <property type="match status" value="1"/>
</dbReference>
<feature type="domain" description="TIR" evidence="2">
    <location>
        <begin position="10"/>
        <end position="143"/>
    </location>
</feature>
<keyword evidence="1" id="KW-0520">NAD</keyword>
<dbReference type="EMBL" id="BTGU01000702">
    <property type="protein sequence ID" value="GMN68817.1"/>
    <property type="molecule type" value="Genomic_DNA"/>
</dbReference>
<organism evidence="3 4">
    <name type="scientific">Ficus carica</name>
    <name type="common">Common fig</name>
    <dbReference type="NCBI Taxonomy" id="3494"/>
    <lineage>
        <taxon>Eukaryota</taxon>
        <taxon>Viridiplantae</taxon>
        <taxon>Streptophyta</taxon>
        <taxon>Embryophyta</taxon>
        <taxon>Tracheophyta</taxon>
        <taxon>Spermatophyta</taxon>
        <taxon>Magnoliopsida</taxon>
        <taxon>eudicotyledons</taxon>
        <taxon>Gunneridae</taxon>
        <taxon>Pentapetalae</taxon>
        <taxon>rosids</taxon>
        <taxon>fabids</taxon>
        <taxon>Rosales</taxon>
        <taxon>Moraceae</taxon>
        <taxon>Ficeae</taxon>
        <taxon>Ficus</taxon>
    </lineage>
</organism>
<comment type="caution">
    <text evidence="3">The sequence shown here is derived from an EMBL/GenBank/DDBJ whole genome shotgun (WGS) entry which is preliminary data.</text>
</comment>
<dbReference type="PANTHER" id="PTHR32009">
    <property type="entry name" value="TMV RESISTANCE PROTEIN N-LIKE"/>
    <property type="match status" value="1"/>
</dbReference>